<gene>
    <name evidence="3" type="ORF">PGB34_19435</name>
</gene>
<dbReference type="EMBL" id="JAQIPB010000010">
    <property type="protein sequence ID" value="MDA7418550.1"/>
    <property type="molecule type" value="Genomic_DNA"/>
</dbReference>
<feature type="domain" description="HTH cro/C1-type" evidence="2">
    <location>
        <begin position="83"/>
        <end position="129"/>
    </location>
</feature>
<dbReference type="GO" id="GO:0003677">
    <property type="term" value="F:DNA binding"/>
    <property type="evidence" value="ECO:0007669"/>
    <property type="project" value="InterPro"/>
</dbReference>
<dbReference type="SMART" id="SM00530">
    <property type="entry name" value="HTH_XRE"/>
    <property type="match status" value="1"/>
</dbReference>
<evidence type="ECO:0000259" key="2">
    <source>
        <dbReference type="PROSITE" id="PS50943"/>
    </source>
</evidence>
<dbReference type="Gene3D" id="1.10.260.40">
    <property type="entry name" value="lambda repressor-like DNA-binding domains"/>
    <property type="match status" value="1"/>
</dbReference>
<accession>A0AAE3T1G4</accession>
<dbReference type="PROSITE" id="PS50943">
    <property type="entry name" value="HTH_CROC1"/>
    <property type="match status" value="1"/>
</dbReference>
<evidence type="ECO:0000313" key="3">
    <source>
        <dbReference type="EMBL" id="MDA7418550.1"/>
    </source>
</evidence>
<dbReference type="Proteomes" id="UP001212602">
    <property type="component" value="Unassembled WGS sequence"/>
</dbReference>
<evidence type="ECO:0000313" key="4">
    <source>
        <dbReference type="Proteomes" id="UP001212602"/>
    </source>
</evidence>
<feature type="region of interest" description="Disordered" evidence="1">
    <location>
        <begin position="56"/>
        <end position="80"/>
    </location>
</feature>
<name>A0AAE3T1G4_9BURK</name>
<dbReference type="RefSeq" id="WP_271429763.1">
    <property type="nucleotide sequence ID" value="NZ_JAQIPB010000010.1"/>
</dbReference>
<proteinExistence type="predicted"/>
<dbReference type="SUPFAM" id="SSF47413">
    <property type="entry name" value="lambda repressor-like DNA-binding domains"/>
    <property type="match status" value="1"/>
</dbReference>
<reference evidence="3" key="1">
    <citation type="submission" date="2023-01" db="EMBL/GenBank/DDBJ databases">
        <title>Xenophilus mangrovi sp. nov., isolated from soil of Mangrove nature reserve.</title>
        <authorList>
            <person name="Xu S."/>
            <person name="Liu Z."/>
            <person name="Xu Y."/>
        </authorList>
    </citation>
    <scope>NUCLEOTIDE SEQUENCE</scope>
    <source>
        <strain evidence="3">YW8</strain>
    </source>
</reference>
<dbReference type="InterPro" id="IPR010982">
    <property type="entry name" value="Lambda_DNA-bd_dom_sf"/>
</dbReference>
<dbReference type="InterPro" id="IPR001387">
    <property type="entry name" value="Cro/C1-type_HTH"/>
</dbReference>
<protein>
    <submittedName>
        <fullName evidence="3">Helix-turn-helix transcriptional regulator</fullName>
    </submittedName>
</protein>
<dbReference type="CDD" id="cd00093">
    <property type="entry name" value="HTH_XRE"/>
    <property type="match status" value="1"/>
</dbReference>
<keyword evidence="4" id="KW-1185">Reference proteome</keyword>
<sequence length="147" mass="15906">MSNLASLLKAEISRVARKEVRAEIETLRKASAQQRSHIAALRRQIQDLERAVRRASRSLEAGAAKEAPSADEGPARRFSAGRLASHRGKLGLSAAAYGQLVGVSGQTIYNWEQGQARPRPEQLKKLVAVRALTKASAAAQLQRDEAA</sequence>
<organism evidence="3 4">
    <name type="scientific">Xenophilus arseniciresistens</name>
    <dbReference type="NCBI Taxonomy" id="1283306"/>
    <lineage>
        <taxon>Bacteria</taxon>
        <taxon>Pseudomonadati</taxon>
        <taxon>Pseudomonadota</taxon>
        <taxon>Betaproteobacteria</taxon>
        <taxon>Burkholderiales</taxon>
        <taxon>Comamonadaceae</taxon>
        <taxon>Xenophilus</taxon>
    </lineage>
</organism>
<comment type="caution">
    <text evidence="3">The sequence shown here is derived from an EMBL/GenBank/DDBJ whole genome shotgun (WGS) entry which is preliminary data.</text>
</comment>
<evidence type="ECO:0000256" key="1">
    <source>
        <dbReference type="SAM" id="MobiDB-lite"/>
    </source>
</evidence>
<dbReference type="Pfam" id="PF13560">
    <property type="entry name" value="HTH_31"/>
    <property type="match status" value="1"/>
</dbReference>
<dbReference type="AlphaFoldDB" id="A0AAE3T1G4"/>